<proteinExistence type="inferred from homology"/>
<evidence type="ECO:0000259" key="6">
    <source>
        <dbReference type="SMART" id="SM00928"/>
    </source>
</evidence>
<dbReference type="InterPro" id="IPR011538">
    <property type="entry name" value="Nuo51_FMN-bd"/>
</dbReference>
<dbReference type="InterPro" id="IPR037207">
    <property type="entry name" value="Nuop51_4Fe4S-bd_sf"/>
</dbReference>
<dbReference type="GO" id="GO:0051539">
    <property type="term" value="F:4 iron, 4 sulfur cluster binding"/>
    <property type="evidence" value="ECO:0007669"/>
    <property type="project" value="UniProtKB-KW"/>
</dbReference>
<dbReference type="SUPFAM" id="SSF142984">
    <property type="entry name" value="Nqo1 middle domain-like"/>
    <property type="match status" value="1"/>
</dbReference>
<evidence type="ECO:0000256" key="2">
    <source>
        <dbReference type="ARBA" id="ARBA00022485"/>
    </source>
</evidence>
<organism evidence="7">
    <name type="scientific">hydrothermal vent metagenome</name>
    <dbReference type="NCBI Taxonomy" id="652676"/>
    <lineage>
        <taxon>unclassified sequences</taxon>
        <taxon>metagenomes</taxon>
        <taxon>ecological metagenomes</taxon>
    </lineage>
</organism>
<dbReference type="InterPro" id="IPR019575">
    <property type="entry name" value="Nuop51_4Fe4S-bd"/>
</dbReference>
<dbReference type="Gene3D" id="1.20.1440.230">
    <property type="entry name" value="NADH-ubiquinone oxidoreductase 51kDa subunit, iron-sulphur binding domain"/>
    <property type="match status" value="1"/>
</dbReference>
<keyword evidence="7" id="KW-0830">Ubiquinone</keyword>
<dbReference type="AlphaFoldDB" id="A0A3B1E0V7"/>
<evidence type="ECO:0000256" key="3">
    <source>
        <dbReference type="ARBA" id="ARBA00022723"/>
    </source>
</evidence>
<evidence type="ECO:0000256" key="1">
    <source>
        <dbReference type="ARBA" id="ARBA00007523"/>
    </source>
</evidence>
<dbReference type="PANTHER" id="PTHR43578:SF3">
    <property type="entry name" value="NADH-QUINONE OXIDOREDUCTASE SUBUNIT F"/>
    <property type="match status" value="1"/>
</dbReference>
<comment type="similarity">
    <text evidence="1">Belongs to the complex I 51 kDa subunit family.</text>
</comment>
<dbReference type="EC" id="1.6.5.3" evidence="7"/>
<keyword evidence="5" id="KW-0411">Iron-sulfur</keyword>
<dbReference type="SUPFAM" id="SSF142019">
    <property type="entry name" value="Nqo1 FMN-binding domain-like"/>
    <property type="match status" value="1"/>
</dbReference>
<gene>
    <name evidence="7" type="ORF">MNBD_UNCLBAC01-229</name>
</gene>
<dbReference type="InterPro" id="IPR019554">
    <property type="entry name" value="Soluble_ligand-bd"/>
</dbReference>
<protein>
    <submittedName>
        <fullName evidence="7">NADH-ubiquinone oxidoreductase chain F</fullName>
        <ecNumber evidence="7">1.6.5.3</ecNumber>
    </submittedName>
</protein>
<dbReference type="Gene3D" id="3.10.20.600">
    <property type="match status" value="1"/>
</dbReference>
<dbReference type="Pfam" id="PF10589">
    <property type="entry name" value="NADH_4Fe-4S"/>
    <property type="match status" value="1"/>
</dbReference>
<dbReference type="Pfam" id="PF10531">
    <property type="entry name" value="SLBB"/>
    <property type="match status" value="1"/>
</dbReference>
<dbReference type="SMART" id="SM00928">
    <property type="entry name" value="NADH_4Fe-4S"/>
    <property type="match status" value="1"/>
</dbReference>
<evidence type="ECO:0000256" key="4">
    <source>
        <dbReference type="ARBA" id="ARBA00023004"/>
    </source>
</evidence>
<keyword evidence="2" id="KW-0004">4Fe-4S</keyword>
<dbReference type="SUPFAM" id="SSF140490">
    <property type="entry name" value="Nqo1C-terminal domain-like"/>
    <property type="match status" value="1"/>
</dbReference>
<sequence length="448" mass="49985">MLSLEKRVLLPEDLKPIESLEEYKQLGGLKGLKRARKMPVEKLIAELKASGFRGRGGAGFPMAIKWDTVSKDPCPTKYVVCNFSEGEPGTYKDRYITSKNPYQLLEGMLISAHAIGACSAIIGIKEKYVYQIERLRKAIRELEKAKLVEHKFFEIVLAPNVYLFGEEKALLEVIDGRTAMPRNFPPFIMGVRYTPTSSNPTVVNNAESMCHLPHIFSKGAEWYRSLGTEDTPGTITITLSGDVKRPGMYEVEAGLTMRQMLYDLGGGPAGDKPFKAVFSGVANAVATPDLFDTVMDFGSMRAQGIGLGSAGFMVYDEDTCMVKVALTFARFLAISSCGQCLPCNMGTRIITEHLDNLENKLGSEKDIEDILIECGRCTNQTRCFLPMQASIVISSIIKKFPEEFKYHAGKECCYSKEVILPKLKSFDEDQSQFTYDPPMWEEEFSFVM</sequence>
<dbReference type="Pfam" id="PF01512">
    <property type="entry name" value="Complex1_51K"/>
    <property type="match status" value="1"/>
</dbReference>
<dbReference type="GO" id="GO:0046872">
    <property type="term" value="F:metal ion binding"/>
    <property type="evidence" value="ECO:0007669"/>
    <property type="project" value="UniProtKB-KW"/>
</dbReference>
<keyword evidence="4" id="KW-0408">Iron</keyword>
<evidence type="ECO:0000313" key="7">
    <source>
        <dbReference type="EMBL" id="VAX35207.1"/>
    </source>
</evidence>
<dbReference type="PANTHER" id="PTHR43578">
    <property type="entry name" value="NADH-QUINONE OXIDOREDUCTASE SUBUNIT F"/>
    <property type="match status" value="1"/>
</dbReference>
<dbReference type="EMBL" id="UOGJ01000037">
    <property type="protein sequence ID" value="VAX35207.1"/>
    <property type="molecule type" value="Genomic_DNA"/>
</dbReference>
<accession>A0A3B1E0V7</accession>
<dbReference type="Gene3D" id="3.40.50.11540">
    <property type="entry name" value="NADH-ubiquinone oxidoreductase 51kDa subunit"/>
    <property type="match status" value="1"/>
</dbReference>
<name>A0A3B1E0V7_9ZZZZ</name>
<feature type="domain" description="NADH-ubiquinone oxidoreductase 51kDa subunit iron-sulphur binding" evidence="6">
    <location>
        <begin position="322"/>
        <end position="367"/>
    </location>
</feature>
<dbReference type="GO" id="GO:0016491">
    <property type="term" value="F:oxidoreductase activity"/>
    <property type="evidence" value="ECO:0007669"/>
    <property type="project" value="UniProtKB-KW"/>
</dbReference>
<dbReference type="InterPro" id="IPR037225">
    <property type="entry name" value="Nuo51_FMN-bd_sf"/>
</dbReference>
<keyword evidence="3" id="KW-0479">Metal-binding</keyword>
<evidence type="ECO:0000256" key="5">
    <source>
        <dbReference type="ARBA" id="ARBA00023014"/>
    </source>
</evidence>
<reference evidence="7" key="1">
    <citation type="submission" date="2018-06" db="EMBL/GenBank/DDBJ databases">
        <authorList>
            <person name="Zhirakovskaya E."/>
        </authorList>
    </citation>
    <scope>NUCLEOTIDE SEQUENCE</scope>
</reference>
<keyword evidence="7" id="KW-0560">Oxidoreductase</keyword>